<keyword evidence="4 7" id="KW-0808">Transferase</keyword>
<dbReference type="InterPro" id="IPR029044">
    <property type="entry name" value="Nucleotide-diphossugar_trans"/>
</dbReference>
<dbReference type="GO" id="GO:0016757">
    <property type="term" value="F:glycosyltransferase activity"/>
    <property type="evidence" value="ECO:0007669"/>
    <property type="project" value="UniProtKB-KW"/>
</dbReference>
<dbReference type="Gene3D" id="3.90.550.10">
    <property type="entry name" value="Spore Coat Polysaccharide Biosynthesis Protein SpsA, Chain A"/>
    <property type="match status" value="1"/>
</dbReference>
<dbReference type="Proteomes" id="UP000199159">
    <property type="component" value="Unassembled WGS sequence"/>
</dbReference>
<evidence type="ECO:0000256" key="4">
    <source>
        <dbReference type="ARBA" id="ARBA00022679"/>
    </source>
</evidence>
<dbReference type="Pfam" id="PF00535">
    <property type="entry name" value="Glycos_transf_2"/>
    <property type="match status" value="1"/>
</dbReference>
<keyword evidence="5" id="KW-1133">Transmembrane helix</keyword>
<feature type="domain" description="Glycosyltransferase 2-like" evidence="6">
    <location>
        <begin position="13"/>
        <end position="140"/>
    </location>
</feature>
<dbReference type="CDD" id="cd02526">
    <property type="entry name" value="GT2_RfbF_like"/>
    <property type="match status" value="1"/>
</dbReference>
<dbReference type="AlphaFoldDB" id="A0A1H0WWC2"/>
<evidence type="ECO:0000256" key="2">
    <source>
        <dbReference type="ARBA" id="ARBA00006739"/>
    </source>
</evidence>
<proteinExistence type="inferred from homology"/>
<dbReference type="RefSeq" id="WP_090859194.1">
    <property type="nucleotide sequence ID" value="NZ_FNJU01000017.1"/>
</dbReference>
<dbReference type="PANTHER" id="PTHR43179:SF12">
    <property type="entry name" value="GALACTOFURANOSYLTRANSFERASE GLFT2"/>
    <property type="match status" value="1"/>
</dbReference>
<keyword evidence="8" id="KW-1185">Reference proteome</keyword>
<evidence type="ECO:0000313" key="8">
    <source>
        <dbReference type="Proteomes" id="UP000199159"/>
    </source>
</evidence>
<dbReference type="EMBL" id="FNJU01000017">
    <property type="protein sequence ID" value="SDP94889.1"/>
    <property type="molecule type" value="Genomic_DNA"/>
</dbReference>
<name>A0A1H0WWC2_9BACI</name>
<keyword evidence="3" id="KW-0328">Glycosyltransferase</keyword>
<comment type="pathway">
    <text evidence="1">Cell wall biogenesis; cell wall polysaccharide biosynthesis.</text>
</comment>
<evidence type="ECO:0000256" key="5">
    <source>
        <dbReference type="SAM" id="Phobius"/>
    </source>
</evidence>
<comment type="similarity">
    <text evidence="2">Belongs to the glycosyltransferase 2 family.</text>
</comment>
<dbReference type="InterPro" id="IPR001173">
    <property type="entry name" value="Glyco_trans_2-like"/>
</dbReference>
<evidence type="ECO:0000259" key="6">
    <source>
        <dbReference type="Pfam" id="PF00535"/>
    </source>
</evidence>
<protein>
    <submittedName>
        <fullName evidence="7">Rhamnosyltransferase</fullName>
    </submittedName>
</protein>
<reference evidence="8" key="1">
    <citation type="submission" date="2016-10" db="EMBL/GenBank/DDBJ databases">
        <authorList>
            <person name="Varghese N."/>
            <person name="Submissions S."/>
        </authorList>
    </citation>
    <scope>NUCLEOTIDE SEQUENCE [LARGE SCALE GENOMIC DNA]</scope>
    <source>
        <strain evidence="8">IBRC-M10078</strain>
    </source>
</reference>
<organism evidence="7 8">
    <name type="scientific">Litchfieldia salsa</name>
    <dbReference type="NCBI Taxonomy" id="930152"/>
    <lineage>
        <taxon>Bacteria</taxon>
        <taxon>Bacillati</taxon>
        <taxon>Bacillota</taxon>
        <taxon>Bacilli</taxon>
        <taxon>Bacillales</taxon>
        <taxon>Bacillaceae</taxon>
        <taxon>Litchfieldia</taxon>
    </lineage>
</organism>
<evidence type="ECO:0000256" key="3">
    <source>
        <dbReference type="ARBA" id="ARBA00022676"/>
    </source>
</evidence>
<feature type="transmembrane region" description="Helical" evidence="5">
    <location>
        <begin position="256"/>
        <end position="276"/>
    </location>
</feature>
<keyword evidence="5" id="KW-0812">Transmembrane</keyword>
<dbReference type="PANTHER" id="PTHR43179">
    <property type="entry name" value="RHAMNOSYLTRANSFERASE WBBL"/>
    <property type="match status" value="1"/>
</dbReference>
<dbReference type="OrthoDB" id="9771846at2"/>
<keyword evidence="5" id="KW-0472">Membrane</keyword>
<accession>A0A1H0WWC2</accession>
<dbReference type="SUPFAM" id="SSF53448">
    <property type="entry name" value="Nucleotide-diphospho-sugar transferases"/>
    <property type="match status" value="1"/>
</dbReference>
<dbReference type="STRING" id="930152.SAMN05216565_11727"/>
<evidence type="ECO:0000313" key="7">
    <source>
        <dbReference type="EMBL" id="SDP94889.1"/>
    </source>
</evidence>
<sequence>MVEANFMNKDVCAIFVTYNPDLDEFTENLQSVIHQVGHICIVDNSTNESLQQGIINLSKRFNNKAIINGENIGIASAQNKGFKWAIENGYEAFLLLDQDSKLKEDTVSGLIQSYHSLIKQGFKVACVGPLAYNRDKTEEDVYHIPTSEEQDVIEVQETLSSGSLISKQTLTEVGYMEESLFIDLVDYEWCWRAKLKGYSTYIANKVKVAHRLGDDRHKILGINIGIPSPMRHYYQFRNTIKMLFRSYVPFNFKRRYIILLPIKFFFYPIFAGKGLLRLKMIIKGLIHGIKGVDGKGI</sequence>
<gene>
    <name evidence="7" type="ORF">SAMN05216565_11727</name>
</gene>
<evidence type="ECO:0000256" key="1">
    <source>
        <dbReference type="ARBA" id="ARBA00004776"/>
    </source>
</evidence>